<dbReference type="PANTHER" id="PTHR47966:SF51">
    <property type="entry name" value="BETA-SITE APP-CLEAVING ENZYME, ISOFORM A-RELATED"/>
    <property type="match status" value="1"/>
</dbReference>
<dbReference type="SUPFAM" id="SSF50630">
    <property type="entry name" value="Acid proteases"/>
    <property type="match status" value="1"/>
</dbReference>
<feature type="transmembrane region" description="Helical" evidence="8">
    <location>
        <begin position="33"/>
        <end position="51"/>
    </location>
</feature>
<dbReference type="AlphaFoldDB" id="A0A146L1D8"/>
<evidence type="ECO:0000256" key="4">
    <source>
        <dbReference type="ARBA" id="ARBA00022801"/>
    </source>
</evidence>
<evidence type="ECO:0000313" key="10">
    <source>
        <dbReference type="EMBL" id="JAQ01057.1"/>
    </source>
</evidence>
<name>A0A146L1D8_LYGHE</name>
<evidence type="ECO:0000256" key="6">
    <source>
        <dbReference type="PIRSR" id="PIRSR601461-2"/>
    </source>
</evidence>
<feature type="disulfide bond" evidence="6">
    <location>
        <begin position="337"/>
        <end position="372"/>
    </location>
</feature>
<dbReference type="GO" id="GO:0006508">
    <property type="term" value="P:proteolysis"/>
    <property type="evidence" value="ECO:0007669"/>
    <property type="project" value="UniProtKB-KW"/>
</dbReference>
<dbReference type="PANTHER" id="PTHR47966">
    <property type="entry name" value="BETA-SITE APP-CLEAVING ENZYME, ISOFORM A-RELATED"/>
    <property type="match status" value="1"/>
</dbReference>
<dbReference type="PROSITE" id="PS51767">
    <property type="entry name" value="PEPTIDASE_A1"/>
    <property type="match status" value="1"/>
</dbReference>
<dbReference type="InterPro" id="IPR001461">
    <property type="entry name" value="Aspartic_peptidase_A1"/>
</dbReference>
<evidence type="ECO:0000256" key="3">
    <source>
        <dbReference type="ARBA" id="ARBA00022750"/>
    </source>
</evidence>
<evidence type="ECO:0000256" key="7">
    <source>
        <dbReference type="RuleBase" id="RU000454"/>
    </source>
</evidence>
<keyword evidence="3 7" id="KW-0064">Aspartyl protease</keyword>
<dbReference type="PROSITE" id="PS00141">
    <property type="entry name" value="ASP_PROTEASE"/>
    <property type="match status" value="1"/>
</dbReference>
<organism evidence="10">
    <name type="scientific">Lygus hesperus</name>
    <name type="common">Western plant bug</name>
    <dbReference type="NCBI Taxonomy" id="30085"/>
    <lineage>
        <taxon>Eukaryota</taxon>
        <taxon>Metazoa</taxon>
        <taxon>Ecdysozoa</taxon>
        <taxon>Arthropoda</taxon>
        <taxon>Hexapoda</taxon>
        <taxon>Insecta</taxon>
        <taxon>Pterygota</taxon>
        <taxon>Neoptera</taxon>
        <taxon>Paraneoptera</taxon>
        <taxon>Hemiptera</taxon>
        <taxon>Heteroptera</taxon>
        <taxon>Panheteroptera</taxon>
        <taxon>Cimicomorpha</taxon>
        <taxon>Miridae</taxon>
        <taxon>Mirini</taxon>
        <taxon>Lygus</taxon>
    </lineage>
</organism>
<evidence type="ECO:0000259" key="9">
    <source>
        <dbReference type="PROSITE" id="PS51767"/>
    </source>
</evidence>
<proteinExistence type="inferred from homology"/>
<keyword evidence="2 7" id="KW-0645">Protease</keyword>
<evidence type="ECO:0000256" key="2">
    <source>
        <dbReference type="ARBA" id="ARBA00022670"/>
    </source>
</evidence>
<keyword evidence="8" id="KW-0812">Transmembrane</keyword>
<dbReference type="EMBL" id="GDHC01017572">
    <property type="protein sequence ID" value="JAQ01057.1"/>
    <property type="molecule type" value="Transcribed_RNA"/>
</dbReference>
<dbReference type="FunFam" id="2.40.70.10:FF:000115">
    <property type="entry name" value="Lysosomal aspartic protease"/>
    <property type="match status" value="1"/>
</dbReference>
<evidence type="ECO:0000256" key="1">
    <source>
        <dbReference type="ARBA" id="ARBA00007447"/>
    </source>
</evidence>
<evidence type="ECO:0000256" key="8">
    <source>
        <dbReference type="SAM" id="Phobius"/>
    </source>
</evidence>
<dbReference type="InterPro" id="IPR033121">
    <property type="entry name" value="PEPTIDASE_A1"/>
</dbReference>
<feature type="domain" description="Peptidase A1" evidence="9">
    <location>
        <begin position="94"/>
        <end position="410"/>
    </location>
</feature>
<feature type="active site" evidence="5">
    <location>
        <position position="112"/>
    </location>
</feature>
<sequence length="413" mass="45201">FFFPKRRLMTVRQLPSTIIIIRYHLNHRKATMFAYWLFVFSSVFLLSDGIIRVPLRKSFKRGKLGGRVAFDWSLYFKESSTDPVILKDYLNLQYYGTITLGTPAQEMDVVFDTGSSNVVVPSVNCASCDKSHRSYDSSQSSTYAVNGEPASISYLSGSASGILSTDTLTVAGVEISGQTFIEATEESGEWWNNMKFDGIFGLGFQAESIGSVAPPFENMVSQSLVGEQVISVYLKKGGTSDDGGELVFGGVDPTKVKQSTLDDPISLADPQENWSLPLDSLQVMASDADPVTIISGTTALIDTGSGMVIGPKEQVVALHKAIGCKYSSTKDIGWVSCDKVPSLPPVTFTFRGKSYTITASDYTRPTSTGKNCLTIFTSSETITDRWILGNEFISKFYTVFDFGERTITFGELL</sequence>
<reference evidence="10" key="1">
    <citation type="journal article" date="2016" name="Gigascience">
        <title>De novo construction of an expanded transcriptome assembly for the western tarnished plant bug, Lygus hesperus.</title>
        <authorList>
            <person name="Tassone E.E."/>
            <person name="Geib S.M."/>
            <person name="Hall B."/>
            <person name="Fabrick J.A."/>
            <person name="Brent C.S."/>
            <person name="Hull J.J."/>
        </authorList>
    </citation>
    <scope>NUCLEOTIDE SEQUENCE</scope>
</reference>
<keyword evidence="8" id="KW-0472">Membrane</keyword>
<dbReference type="Gene3D" id="2.40.70.10">
    <property type="entry name" value="Acid Proteases"/>
    <property type="match status" value="2"/>
</dbReference>
<feature type="non-terminal residue" evidence="10">
    <location>
        <position position="1"/>
    </location>
</feature>
<dbReference type="InterPro" id="IPR021109">
    <property type="entry name" value="Peptidase_aspartic_dom_sf"/>
</dbReference>
<feature type="active site" evidence="5">
    <location>
        <position position="302"/>
    </location>
</feature>
<comment type="similarity">
    <text evidence="1 7">Belongs to the peptidase A1 family.</text>
</comment>
<keyword evidence="8" id="KW-1133">Transmembrane helix</keyword>
<protein>
    <submittedName>
        <fullName evidence="10">Cathepsin D</fullName>
    </submittedName>
</protein>
<keyword evidence="4 7" id="KW-0378">Hydrolase</keyword>
<evidence type="ECO:0000256" key="5">
    <source>
        <dbReference type="PIRSR" id="PIRSR601461-1"/>
    </source>
</evidence>
<dbReference type="GO" id="GO:0004190">
    <property type="term" value="F:aspartic-type endopeptidase activity"/>
    <property type="evidence" value="ECO:0007669"/>
    <property type="project" value="UniProtKB-KW"/>
</dbReference>
<accession>A0A146L1D8</accession>
<dbReference type="PRINTS" id="PR00792">
    <property type="entry name" value="PEPSIN"/>
</dbReference>
<dbReference type="InterPro" id="IPR001969">
    <property type="entry name" value="Aspartic_peptidase_AS"/>
</dbReference>
<gene>
    <name evidence="10" type="primary">ctsd</name>
    <name evidence="10" type="ORF">g.39522</name>
</gene>
<keyword evidence="6" id="KW-1015">Disulfide bond</keyword>
<dbReference type="Pfam" id="PF00026">
    <property type="entry name" value="Asp"/>
    <property type="match status" value="1"/>
</dbReference>